<dbReference type="InterPro" id="IPR011989">
    <property type="entry name" value="ARM-like"/>
</dbReference>
<evidence type="ECO:0000313" key="2">
    <source>
        <dbReference type="EMBL" id="MBK9795692.1"/>
    </source>
</evidence>
<dbReference type="GO" id="GO:0016491">
    <property type="term" value="F:oxidoreductase activity"/>
    <property type="evidence" value="ECO:0007669"/>
    <property type="project" value="TreeGrafter"/>
</dbReference>
<dbReference type="AlphaFoldDB" id="A0A9D7XH47"/>
<feature type="region of interest" description="Disordered" evidence="1">
    <location>
        <begin position="183"/>
        <end position="203"/>
    </location>
</feature>
<proteinExistence type="predicted"/>
<gene>
    <name evidence="2" type="ORF">IPP58_04235</name>
</gene>
<accession>A0A9D7XH47</accession>
<dbReference type="SMART" id="SM00567">
    <property type="entry name" value="EZ_HEAT"/>
    <property type="match status" value="6"/>
</dbReference>
<dbReference type="PANTHER" id="PTHR12697">
    <property type="entry name" value="PBS LYASE HEAT-LIKE PROTEIN"/>
    <property type="match status" value="1"/>
</dbReference>
<dbReference type="InterPro" id="IPR016024">
    <property type="entry name" value="ARM-type_fold"/>
</dbReference>
<name>A0A9D7XH47_9BACT</name>
<dbReference type="EMBL" id="JADKIO010000005">
    <property type="protein sequence ID" value="MBK9795692.1"/>
    <property type="molecule type" value="Genomic_DNA"/>
</dbReference>
<dbReference type="InterPro" id="IPR004155">
    <property type="entry name" value="PBS_lyase_HEAT"/>
</dbReference>
<dbReference type="SUPFAM" id="SSF48371">
    <property type="entry name" value="ARM repeat"/>
    <property type="match status" value="1"/>
</dbReference>
<reference evidence="2" key="1">
    <citation type="submission" date="2020-10" db="EMBL/GenBank/DDBJ databases">
        <title>Connecting structure to function with the recovery of over 1000 high-quality activated sludge metagenome-assembled genomes encoding full-length rRNA genes using long-read sequencing.</title>
        <authorList>
            <person name="Singleton C.M."/>
            <person name="Petriglieri F."/>
            <person name="Kristensen J.M."/>
            <person name="Kirkegaard R.H."/>
            <person name="Michaelsen T.Y."/>
            <person name="Andersen M.H."/>
            <person name="Karst S.M."/>
            <person name="Dueholm M.S."/>
            <person name="Nielsen P.H."/>
            <person name="Albertsen M."/>
        </authorList>
    </citation>
    <scope>NUCLEOTIDE SEQUENCE</scope>
    <source>
        <strain evidence="2">Skiv_18-Q3-R9-52_MAXAC.067</strain>
    </source>
</reference>
<dbReference type="Pfam" id="PF13646">
    <property type="entry name" value="HEAT_2"/>
    <property type="match status" value="2"/>
</dbReference>
<dbReference type="Gene3D" id="1.25.10.10">
    <property type="entry name" value="Leucine-rich Repeat Variant"/>
    <property type="match status" value="1"/>
</dbReference>
<comment type="caution">
    <text evidence="2">The sequence shown here is derived from an EMBL/GenBank/DDBJ whole genome shotgun (WGS) entry which is preliminary data.</text>
</comment>
<evidence type="ECO:0000256" key="1">
    <source>
        <dbReference type="SAM" id="MobiDB-lite"/>
    </source>
</evidence>
<organism evidence="2 3">
    <name type="scientific">Candidatus Geothrix skivensis</name>
    <dbReference type="NCBI Taxonomy" id="2954439"/>
    <lineage>
        <taxon>Bacteria</taxon>
        <taxon>Pseudomonadati</taxon>
        <taxon>Acidobacteriota</taxon>
        <taxon>Holophagae</taxon>
        <taxon>Holophagales</taxon>
        <taxon>Holophagaceae</taxon>
        <taxon>Geothrix</taxon>
    </lineage>
</organism>
<dbReference type="PANTHER" id="PTHR12697:SF5">
    <property type="entry name" value="DEOXYHYPUSINE HYDROXYLASE"/>
    <property type="match status" value="1"/>
</dbReference>
<dbReference type="Proteomes" id="UP000886657">
    <property type="component" value="Unassembled WGS sequence"/>
</dbReference>
<protein>
    <submittedName>
        <fullName evidence="2">HEAT repeat domain-containing protein</fullName>
    </submittedName>
</protein>
<feature type="region of interest" description="Disordered" evidence="1">
    <location>
        <begin position="140"/>
        <end position="167"/>
    </location>
</feature>
<evidence type="ECO:0000313" key="3">
    <source>
        <dbReference type="Proteomes" id="UP000886657"/>
    </source>
</evidence>
<feature type="compositionally biased region" description="Gly residues" evidence="1">
    <location>
        <begin position="189"/>
        <end position="203"/>
    </location>
</feature>
<sequence length="767" mass="83070">MNDFLPIAQSLSVALKSLQMYTALHPRSQESLATVHAGLNRWLAAQEKLQFLVTGTKAFVDGQVQDARNAHVSTLARLTSERGISGFSFERGLQPEEILVFLQGIAMKPKALEEQGGFELLLQTSGVRHIKVSKTRYQEVTEGEETGAGDKAPAFSPAAPPSPSPENLVKFIRSALLDSISKGTSLARGPGGPKDGGSPGGIYEDGGLSPLAGFSAADLSGLGPLGRELGLGEGMPTPSQLGTLRQVLMGLTPEVQLSLLAGLASLPVHPAGLALGVKALAGEILAVATSTVLAQGTSWAQMKGPLLDILRPIPDRDRLVRTLASHLRITGQDASQAEGILRHLAWEELSLEAKVLKVLEEGYLFELSPEERLALLRELLDLRRFNEFIRIQEILLETLRNERSDLRLKAIQTLSGMARWAQDPGLPSGSEGPLSEALRAHFAWEPEPPIHRWTTEGLESLLTALVERGELGAVIADLQELDGLCAFLEEKHPWRYVALAQLRASLQRTELLDLTIAWAFSLERERMIQEVQPYLEFIGDPMARQLVVRLGEEADRARRGRLVEAVRSMGPTSIPALQDALSAPAWFLVRNALTLLSDLGDAGCVPSVLPLLRHPEPRVRRTAVRALWKLGGPGAEPHLVARMKDTDAETLQEILFALGQLQAVNSLPQVAELAQDKRVLLKLRVQALDTLGLIASPKALPVLLECLRRKGFFSAGEPPAIRVAAAKALATLGTPEARSALQKAAEAEPKGEERDLLLRLLDHPGAP</sequence>